<keyword evidence="1" id="KW-0808">Transferase</keyword>
<organism evidence="1 2">
    <name type="scientific">Melia azedarach</name>
    <name type="common">Chinaberry tree</name>
    <dbReference type="NCBI Taxonomy" id="155640"/>
    <lineage>
        <taxon>Eukaryota</taxon>
        <taxon>Viridiplantae</taxon>
        <taxon>Streptophyta</taxon>
        <taxon>Embryophyta</taxon>
        <taxon>Tracheophyta</taxon>
        <taxon>Spermatophyta</taxon>
        <taxon>Magnoliopsida</taxon>
        <taxon>eudicotyledons</taxon>
        <taxon>Gunneridae</taxon>
        <taxon>Pentapetalae</taxon>
        <taxon>rosids</taxon>
        <taxon>malvids</taxon>
        <taxon>Sapindales</taxon>
        <taxon>Meliaceae</taxon>
        <taxon>Melia</taxon>
    </lineage>
</organism>
<keyword evidence="2" id="KW-1185">Reference proteome</keyword>
<comment type="caution">
    <text evidence="1">The sequence shown here is derived from an EMBL/GenBank/DDBJ whole genome shotgun (WGS) entry which is preliminary data.</text>
</comment>
<reference evidence="1 2" key="1">
    <citation type="journal article" date="2023" name="Science">
        <title>Complex scaffold remodeling in plant triterpene biosynthesis.</title>
        <authorList>
            <person name="De La Pena R."/>
            <person name="Hodgson H."/>
            <person name="Liu J.C."/>
            <person name="Stephenson M.J."/>
            <person name="Martin A.C."/>
            <person name="Owen C."/>
            <person name="Harkess A."/>
            <person name="Leebens-Mack J."/>
            <person name="Jimenez L.E."/>
            <person name="Osbourn A."/>
            <person name="Sattely E.S."/>
        </authorList>
    </citation>
    <scope>NUCLEOTIDE SEQUENCE [LARGE SCALE GENOMIC DNA]</scope>
    <source>
        <strain evidence="2">cv. JPN11</strain>
        <tissue evidence="1">Leaf</tissue>
    </source>
</reference>
<name>A0ACC1XWA7_MELAZ</name>
<dbReference type="Proteomes" id="UP001164539">
    <property type="component" value="Chromosome 7"/>
</dbReference>
<dbReference type="EMBL" id="CM051400">
    <property type="protein sequence ID" value="KAJ4715238.1"/>
    <property type="molecule type" value="Genomic_DNA"/>
</dbReference>
<protein>
    <submittedName>
        <fullName evidence="1">Kinase family protein</fullName>
    </submittedName>
</protein>
<evidence type="ECO:0000313" key="1">
    <source>
        <dbReference type="EMBL" id="KAJ4715238.1"/>
    </source>
</evidence>
<keyword evidence="1" id="KW-0418">Kinase</keyword>
<sequence>MRLTGDCKYGEGDGGGCGGEGKVVVVGVKFDAESRELLTWALVKVAEPGDRIVALHVLDTITESTGSLLSLVKTFDSMLAVYEGFCNLKQVDLKLKVCRGTSVKKVLVREAQSYGAAKVILGISKTPHTIRSSVTVAKYCARKLPKNITVCAVDNGKIVFHREATDYDTDNSQDDSRQKNLVQSQSTNGRVLTDEITVPGEDKSNRECQQCSHKSGSSFKRKSHKKDCSICDSRTQLHEDLADDESVDNSLALVPVQSYEDFANLNPHVRESPRSKSGWPLLRRVFLPKQLHSEKSSAKKASLIQWVLRLPSRYTSAAVYPDHKQNHSATTNEDHHFDLDGESGAIVPVEHEGACPSLSPYNRLPKELEGLHDRYSSTCRLFSYQELLDATSNFLPENMVGKGGHSHVYRGCLPDGKELAVKILKPSEDVLKEFVSEIEIITSLHHKNIISLFGFCFEDNNLLLVYDFLSRGSLEENLHGNKKDWNAFGWRERYKVAVGVAEALDYLHNSCDQPVIHKDVKSSNILLSDDFEPQLSDFGLASWLSTSSSHLTCTDVAGTFGYLAPEYFMHGKVSDKVDVYAFGVVLLELLSGKKPISNESPKGQGSLIMWAKPILKDGKVSELLDPSLDSDFNSDQIERMVLAATLCIRRAPTVRPEMNLILKLLQGDEEAMIWAKQQVSASEDLDIIDEESTPMNFQSHLNLALLDLDDDTLSPSSSEQTISIEDYLQGRWSRTSSFN</sequence>
<proteinExistence type="predicted"/>
<evidence type="ECO:0000313" key="2">
    <source>
        <dbReference type="Proteomes" id="UP001164539"/>
    </source>
</evidence>
<gene>
    <name evidence="1" type="ORF">OWV82_013619</name>
</gene>
<accession>A0ACC1XWA7</accession>